<evidence type="ECO:0000313" key="2">
    <source>
        <dbReference type="Proteomes" id="UP000295781"/>
    </source>
</evidence>
<organism evidence="1 2">
    <name type="scientific">Sorangium cellulosum</name>
    <name type="common">Polyangium cellulosum</name>
    <dbReference type="NCBI Taxonomy" id="56"/>
    <lineage>
        <taxon>Bacteria</taxon>
        <taxon>Pseudomonadati</taxon>
        <taxon>Myxococcota</taxon>
        <taxon>Polyangia</taxon>
        <taxon>Polyangiales</taxon>
        <taxon>Polyangiaceae</taxon>
        <taxon>Sorangium</taxon>
    </lineage>
</organism>
<proteinExistence type="predicted"/>
<protein>
    <submittedName>
        <fullName evidence="1">Uncharacterized protein</fullName>
    </submittedName>
</protein>
<dbReference type="AlphaFoldDB" id="A0A4P2Q9Z9"/>
<sequence>MTSAKRMLIIGLKREPLDSGVAALRAQGYAAVGAVGPAAAAEFDARDFDLITIGGGVDAAPRAELKARFKAQNKDVMLLDVYRPIAMQQIAWALRRSSVEGELASAFSVSEGEDGLVANATILRDCRLRLDIYRYPGSSTEPEVVRVVEASVTPGAHAFPFDEALARDGFMAVLTLNGEEHHLHRLGGQPR</sequence>
<dbReference type="Proteomes" id="UP000295781">
    <property type="component" value="Chromosome"/>
</dbReference>
<dbReference type="EMBL" id="CP012670">
    <property type="protein sequence ID" value="AUX26389.1"/>
    <property type="molecule type" value="Genomic_DNA"/>
</dbReference>
<name>A0A4P2Q9Z9_SORCE</name>
<reference evidence="1 2" key="1">
    <citation type="submission" date="2015-09" db="EMBL/GenBank/DDBJ databases">
        <title>Sorangium comparison.</title>
        <authorList>
            <person name="Zaburannyi N."/>
            <person name="Bunk B."/>
            <person name="Overmann J."/>
            <person name="Mueller R."/>
        </authorList>
    </citation>
    <scope>NUCLEOTIDE SEQUENCE [LARGE SCALE GENOMIC DNA]</scope>
    <source>
        <strain evidence="1 2">So ceGT47</strain>
    </source>
</reference>
<accession>A0A4P2Q9Z9</accession>
<gene>
    <name evidence="1" type="ORF">SOCEGT47_069500</name>
</gene>
<evidence type="ECO:0000313" key="1">
    <source>
        <dbReference type="EMBL" id="AUX26389.1"/>
    </source>
</evidence>